<feature type="compositionally biased region" description="Acidic residues" evidence="1">
    <location>
        <begin position="75"/>
        <end position="102"/>
    </location>
</feature>
<name>W2RXE8_CYPE1</name>
<dbReference type="GeneID" id="19970256"/>
<dbReference type="Proteomes" id="UP000030752">
    <property type="component" value="Unassembled WGS sequence"/>
</dbReference>
<sequence length="154" mass="17293">MSDQGSKEPRHHFIWGEEKLVDKESSSISSAIDINVPEDGEPLLLPYGPLPVPKPDFRDQLEQLQKICARVRGEEDPEASDEDEDANDADDNADDDAEDDSVNSDVNSEHTREENQAEDNTENDDDNVNSEYTREENQAEDDTENDNDNINGSE</sequence>
<dbReference type="EMBL" id="KB822719">
    <property type="protein sequence ID" value="ETN40985.1"/>
    <property type="molecule type" value="Genomic_DNA"/>
</dbReference>
<dbReference type="HOGENOM" id="CLU_1704167_0_0_1"/>
<evidence type="ECO:0000313" key="3">
    <source>
        <dbReference type="Proteomes" id="UP000030752"/>
    </source>
</evidence>
<feature type="compositionally biased region" description="Basic and acidic residues" evidence="1">
    <location>
        <begin position="14"/>
        <end position="25"/>
    </location>
</feature>
<dbReference type="VEuPathDB" id="FungiDB:HMPREF1541_02917"/>
<feature type="compositionally biased region" description="Acidic residues" evidence="1">
    <location>
        <begin position="116"/>
        <end position="128"/>
    </location>
</feature>
<dbReference type="RefSeq" id="XP_008715494.1">
    <property type="nucleotide sequence ID" value="XM_008717272.1"/>
</dbReference>
<feature type="region of interest" description="Disordered" evidence="1">
    <location>
        <begin position="67"/>
        <end position="154"/>
    </location>
</feature>
<feature type="region of interest" description="Disordered" evidence="1">
    <location>
        <begin position="1"/>
        <end position="41"/>
    </location>
</feature>
<accession>W2RXE8</accession>
<feature type="compositionally biased region" description="Acidic residues" evidence="1">
    <location>
        <begin position="138"/>
        <end position="147"/>
    </location>
</feature>
<dbReference type="InParanoid" id="W2RXE8"/>
<organism evidence="2 3">
    <name type="scientific">Cyphellophora europaea (strain CBS 101466)</name>
    <name type="common">Phialophora europaea</name>
    <dbReference type="NCBI Taxonomy" id="1220924"/>
    <lineage>
        <taxon>Eukaryota</taxon>
        <taxon>Fungi</taxon>
        <taxon>Dikarya</taxon>
        <taxon>Ascomycota</taxon>
        <taxon>Pezizomycotina</taxon>
        <taxon>Eurotiomycetes</taxon>
        <taxon>Chaetothyriomycetidae</taxon>
        <taxon>Chaetothyriales</taxon>
        <taxon>Cyphellophoraceae</taxon>
        <taxon>Cyphellophora</taxon>
    </lineage>
</organism>
<gene>
    <name evidence="2" type="ORF">HMPREF1541_02917</name>
</gene>
<evidence type="ECO:0000313" key="2">
    <source>
        <dbReference type="EMBL" id="ETN40985.1"/>
    </source>
</evidence>
<protein>
    <submittedName>
        <fullName evidence="2">Uncharacterized protein</fullName>
    </submittedName>
</protein>
<keyword evidence="3" id="KW-1185">Reference proteome</keyword>
<evidence type="ECO:0000256" key="1">
    <source>
        <dbReference type="SAM" id="MobiDB-lite"/>
    </source>
</evidence>
<reference evidence="2 3" key="1">
    <citation type="submission" date="2013-03" db="EMBL/GenBank/DDBJ databases">
        <title>The Genome Sequence of Phialophora europaea CBS 101466.</title>
        <authorList>
            <consortium name="The Broad Institute Genomics Platform"/>
            <person name="Cuomo C."/>
            <person name="de Hoog S."/>
            <person name="Gorbushina A."/>
            <person name="Walker B."/>
            <person name="Young S.K."/>
            <person name="Zeng Q."/>
            <person name="Gargeya S."/>
            <person name="Fitzgerald M."/>
            <person name="Haas B."/>
            <person name="Abouelleil A."/>
            <person name="Allen A.W."/>
            <person name="Alvarado L."/>
            <person name="Arachchi H.M."/>
            <person name="Berlin A.M."/>
            <person name="Chapman S.B."/>
            <person name="Gainer-Dewar J."/>
            <person name="Goldberg J."/>
            <person name="Griggs A."/>
            <person name="Gujja S."/>
            <person name="Hansen M."/>
            <person name="Howarth C."/>
            <person name="Imamovic A."/>
            <person name="Ireland A."/>
            <person name="Larimer J."/>
            <person name="McCowan C."/>
            <person name="Murphy C."/>
            <person name="Pearson M."/>
            <person name="Poon T.W."/>
            <person name="Priest M."/>
            <person name="Roberts A."/>
            <person name="Saif S."/>
            <person name="Shea T."/>
            <person name="Sisk P."/>
            <person name="Sykes S."/>
            <person name="Wortman J."/>
            <person name="Nusbaum C."/>
            <person name="Birren B."/>
        </authorList>
    </citation>
    <scope>NUCLEOTIDE SEQUENCE [LARGE SCALE GENOMIC DNA]</scope>
    <source>
        <strain evidence="2 3">CBS 101466</strain>
    </source>
</reference>
<proteinExistence type="predicted"/>
<dbReference type="AlphaFoldDB" id="W2RXE8"/>